<organism evidence="1">
    <name type="scientific">freshwater metagenome</name>
    <dbReference type="NCBI Taxonomy" id="449393"/>
    <lineage>
        <taxon>unclassified sequences</taxon>
        <taxon>metagenomes</taxon>
        <taxon>ecological metagenomes</taxon>
    </lineage>
</organism>
<dbReference type="EMBL" id="CAFBLR010000278">
    <property type="protein sequence ID" value="CAB4886201.1"/>
    <property type="molecule type" value="Genomic_DNA"/>
</dbReference>
<reference evidence="1" key="1">
    <citation type="submission" date="2020-05" db="EMBL/GenBank/DDBJ databases">
        <authorList>
            <person name="Chiriac C."/>
            <person name="Salcher M."/>
            <person name="Ghai R."/>
            <person name="Kavagutti S V."/>
        </authorList>
    </citation>
    <scope>NUCLEOTIDE SEQUENCE</scope>
</reference>
<proteinExistence type="predicted"/>
<accession>A0A6J7EV32</accession>
<protein>
    <submittedName>
        <fullName evidence="1">Unannotated protein</fullName>
    </submittedName>
</protein>
<sequence>MRTSPLRGRLDALLDGADLLNEVGIAPFTVMLSGLALVRPTPSVAVTVKLLVAAVVGVPLIRPVDEARLSPAGSEPPVTLHV</sequence>
<name>A0A6J7EV32_9ZZZZ</name>
<dbReference type="AlphaFoldDB" id="A0A6J7EV32"/>
<gene>
    <name evidence="1" type="ORF">UFOPK3417_01987</name>
</gene>
<evidence type="ECO:0000313" key="1">
    <source>
        <dbReference type="EMBL" id="CAB4886201.1"/>
    </source>
</evidence>